<name>A0A094YXN1_9PROT</name>
<accession>A0A094YXN1</accession>
<dbReference type="STRING" id="104102.AtDm6_0654"/>
<evidence type="ECO:0000313" key="1">
    <source>
        <dbReference type="EMBL" id="KGB25459.1"/>
    </source>
</evidence>
<evidence type="ECO:0000313" key="2">
    <source>
        <dbReference type="Proteomes" id="UP000029448"/>
    </source>
</evidence>
<dbReference type="EMBL" id="JOKM01000018">
    <property type="protein sequence ID" value="KGB25459.1"/>
    <property type="molecule type" value="Genomic_DNA"/>
</dbReference>
<comment type="caution">
    <text evidence="1">The sequence shown here is derived from an EMBL/GenBank/DDBJ whole genome shotgun (WGS) entry which is preliminary data.</text>
</comment>
<proteinExistence type="predicted"/>
<reference evidence="1 2" key="1">
    <citation type="submission" date="2014-06" db="EMBL/GenBank/DDBJ databases">
        <title>Functional and comparative genomic analyses of the Drosophila gut microbiota identify candidate symbiosis factors.</title>
        <authorList>
            <person name="Newell P.D."/>
            <person name="Chaston J.M."/>
            <person name="Douglas A.E."/>
        </authorList>
    </citation>
    <scope>NUCLEOTIDE SEQUENCE [LARGE SCALE GENOMIC DNA]</scope>
    <source>
        <strain evidence="1 2">DmCS_006</strain>
    </source>
</reference>
<keyword evidence="2" id="KW-1185">Reference proteome</keyword>
<organism evidence="1 2">
    <name type="scientific">Acetobacter tropicalis</name>
    <dbReference type="NCBI Taxonomy" id="104102"/>
    <lineage>
        <taxon>Bacteria</taxon>
        <taxon>Pseudomonadati</taxon>
        <taxon>Pseudomonadota</taxon>
        <taxon>Alphaproteobacteria</taxon>
        <taxon>Acetobacterales</taxon>
        <taxon>Acetobacteraceae</taxon>
        <taxon>Acetobacter</taxon>
    </lineage>
</organism>
<dbReference type="AlphaFoldDB" id="A0A094YXN1"/>
<gene>
    <name evidence="1" type="ORF">AtDm6_0654</name>
</gene>
<dbReference type="Proteomes" id="UP000029448">
    <property type="component" value="Unassembled WGS sequence"/>
</dbReference>
<sequence>MIDVCNDGDIADIHERCLIVPARSAATSHANGAVELRYKECWPC</sequence>
<protein>
    <submittedName>
        <fullName evidence="1">Uncharacterized protein</fullName>
    </submittedName>
</protein>